<dbReference type="RefSeq" id="WP_123868550.1">
    <property type="nucleotide sequence ID" value="NZ_CP033932.1"/>
</dbReference>
<evidence type="ECO:0000256" key="1">
    <source>
        <dbReference type="ARBA" id="ARBA00001947"/>
    </source>
</evidence>
<evidence type="ECO:0000259" key="7">
    <source>
        <dbReference type="SMART" id="SM00829"/>
    </source>
</evidence>
<comment type="cofactor">
    <cofactor evidence="1 6">
        <name>Zn(2+)</name>
        <dbReference type="ChEBI" id="CHEBI:29105"/>
    </cofactor>
</comment>
<dbReference type="KEGG" id="cben:EG339_01550"/>
<dbReference type="InterPro" id="IPR013154">
    <property type="entry name" value="ADH-like_N"/>
</dbReference>
<evidence type="ECO:0000256" key="6">
    <source>
        <dbReference type="RuleBase" id="RU361277"/>
    </source>
</evidence>
<dbReference type="SUPFAM" id="SSF51735">
    <property type="entry name" value="NAD(P)-binding Rossmann-fold domains"/>
    <property type="match status" value="1"/>
</dbReference>
<evidence type="ECO:0000256" key="2">
    <source>
        <dbReference type="ARBA" id="ARBA00022723"/>
    </source>
</evidence>
<dbReference type="GO" id="GO:0051903">
    <property type="term" value="F:S-(hydroxymethyl)glutathione dehydrogenase [NAD(P)+] activity"/>
    <property type="evidence" value="ECO:0007669"/>
    <property type="project" value="TreeGrafter"/>
</dbReference>
<dbReference type="Pfam" id="PF08240">
    <property type="entry name" value="ADH_N"/>
    <property type="match status" value="1"/>
</dbReference>
<dbReference type="PROSITE" id="PS00059">
    <property type="entry name" value="ADH_ZINC"/>
    <property type="match status" value="1"/>
</dbReference>
<keyword evidence="9" id="KW-1185">Reference proteome</keyword>
<gene>
    <name evidence="8" type="ORF">EG339_01550</name>
</gene>
<name>A0A3G6TBH7_9FLAO</name>
<dbReference type="Gene3D" id="3.90.180.10">
    <property type="entry name" value="Medium-chain alcohol dehydrogenases, catalytic domain"/>
    <property type="match status" value="1"/>
</dbReference>
<keyword evidence="4" id="KW-0560">Oxidoreductase</keyword>
<evidence type="ECO:0000256" key="5">
    <source>
        <dbReference type="ARBA" id="ARBA00023027"/>
    </source>
</evidence>
<proteinExistence type="inferred from homology"/>
<reference evidence="9" key="1">
    <citation type="submission" date="2018-11" db="EMBL/GenBank/DDBJ databases">
        <title>Proposal to divide the Flavobacteriaceae and reorganize its genera based on Amino Acid Identity values calculated from whole genome sequences.</title>
        <authorList>
            <person name="Nicholson A.C."/>
            <person name="Gulvik C.A."/>
            <person name="Whitney A.M."/>
            <person name="Humrighouse B.W."/>
            <person name="Bell M."/>
            <person name="Holmes B."/>
            <person name="Steigerwalt A.G."/>
            <person name="Villarma A."/>
            <person name="Sheth M."/>
            <person name="Batra D."/>
            <person name="Pryor J."/>
            <person name="Bernardet J.-F."/>
            <person name="Hugo C."/>
            <person name="Kampfer P."/>
            <person name="Newman J."/>
            <person name="McQuiston J.R."/>
        </authorList>
    </citation>
    <scope>NUCLEOTIDE SEQUENCE [LARGE SCALE GENOMIC DNA]</scope>
    <source>
        <strain evidence="9">G0229</strain>
    </source>
</reference>
<protein>
    <submittedName>
        <fullName evidence="8">NAD(P)-dependent alcohol dehydrogenase</fullName>
    </submittedName>
</protein>
<sequence>MEITAALIREKGGKFGLEKVMIGEPRADEVLVKIIATGTCHTDMAVRDQQMGPTGFPFILGHEGAGIVEKVGENVKNLQPGDHVVLTFGSCGECENCKKGNPAYCENLMGMNFSGCRLDGTHSHSSHLKDEEIHDNFFSQSSFATYSISHKSNTIKVSKDAPLEILGPLGCGVQTGAGAVINSLKVKPGKSIVITGAGAVGLSALLAAVASSAGTIVAVDINSERLDFAKELGATHVINSKDQDVEEELRKILPKGFDYGLDTTGRNEVINTILSSLKPFGEIGILGVATKPLEIEMNSFVSRGIKLKGIVEGDSVPSEFIPQMVNMYLLGQFPFDKLIKKYSFQDINQAISDSESGKTIKPVILIGDFEK</sequence>
<dbReference type="GO" id="GO:0046294">
    <property type="term" value="P:formaldehyde catabolic process"/>
    <property type="evidence" value="ECO:0007669"/>
    <property type="project" value="TreeGrafter"/>
</dbReference>
<dbReference type="InterPro" id="IPR011032">
    <property type="entry name" value="GroES-like_sf"/>
</dbReference>
<evidence type="ECO:0000256" key="3">
    <source>
        <dbReference type="ARBA" id="ARBA00022833"/>
    </source>
</evidence>
<dbReference type="EMBL" id="CP033932">
    <property type="protein sequence ID" value="AZB23400.1"/>
    <property type="molecule type" value="Genomic_DNA"/>
</dbReference>
<dbReference type="GeneID" id="99063486"/>
<dbReference type="PANTHER" id="PTHR43880:SF12">
    <property type="entry name" value="ALCOHOL DEHYDROGENASE CLASS-3"/>
    <property type="match status" value="1"/>
</dbReference>
<keyword evidence="3 6" id="KW-0862">Zinc</keyword>
<dbReference type="GO" id="GO:0005829">
    <property type="term" value="C:cytosol"/>
    <property type="evidence" value="ECO:0007669"/>
    <property type="project" value="TreeGrafter"/>
</dbReference>
<evidence type="ECO:0000313" key="8">
    <source>
        <dbReference type="EMBL" id="AZB23400.1"/>
    </source>
</evidence>
<evidence type="ECO:0000256" key="4">
    <source>
        <dbReference type="ARBA" id="ARBA00023002"/>
    </source>
</evidence>
<dbReference type="SUPFAM" id="SSF50129">
    <property type="entry name" value="GroES-like"/>
    <property type="match status" value="1"/>
</dbReference>
<accession>A0A3G6TBH7</accession>
<keyword evidence="5" id="KW-0520">NAD</keyword>
<dbReference type="AlphaFoldDB" id="A0A3G6TBH7"/>
<dbReference type="SMART" id="SM00829">
    <property type="entry name" value="PKS_ER"/>
    <property type="match status" value="1"/>
</dbReference>
<feature type="domain" description="Enoyl reductase (ER)" evidence="7">
    <location>
        <begin position="12"/>
        <end position="364"/>
    </location>
</feature>
<dbReference type="FunFam" id="3.40.50.720:FF:000003">
    <property type="entry name" value="S-(hydroxymethyl)glutathione dehydrogenase"/>
    <property type="match status" value="1"/>
</dbReference>
<keyword evidence="2 6" id="KW-0479">Metal-binding</keyword>
<comment type="similarity">
    <text evidence="6">Belongs to the zinc-containing alcohol dehydrogenase family.</text>
</comment>
<dbReference type="PANTHER" id="PTHR43880">
    <property type="entry name" value="ALCOHOL DEHYDROGENASE"/>
    <property type="match status" value="1"/>
</dbReference>
<dbReference type="InterPro" id="IPR036291">
    <property type="entry name" value="NAD(P)-bd_dom_sf"/>
</dbReference>
<dbReference type="Pfam" id="PF00107">
    <property type="entry name" value="ADH_zinc_N"/>
    <property type="match status" value="1"/>
</dbReference>
<dbReference type="CDD" id="cd08278">
    <property type="entry name" value="benzyl_alcohol_DH"/>
    <property type="match status" value="1"/>
</dbReference>
<dbReference type="InterPro" id="IPR002328">
    <property type="entry name" value="ADH_Zn_CS"/>
</dbReference>
<dbReference type="GO" id="GO:0008270">
    <property type="term" value="F:zinc ion binding"/>
    <property type="evidence" value="ECO:0007669"/>
    <property type="project" value="InterPro"/>
</dbReference>
<organism evidence="8 9">
    <name type="scientific">Chryseobacterium bernardetii</name>
    <dbReference type="NCBI Taxonomy" id="1241978"/>
    <lineage>
        <taxon>Bacteria</taxon>
        <taxon>Pseudomonadati</taxon>
        <taxon>Bacteroidota</taxon>
        <taxon>Flavobacteriia</taxon>
        <taxon>Flavobacteriales</taxon>
        <taxon>Weeksellaceae</taxon>
        <taxon>Chryseobacterium group</taxon>
        <taxon>Chryseobacterium</taxon>
    </lineage>
</organism>
<evidence type="ECO:0000313" key="9">
    <source>
        <dbReference type="Proteomes" id="UP000271193"/>
    </source>
</evidence>
<dbReference type="Gene3D" id="3.40.50.720">
    <property type="entry name" value="NAD(P)-binding Rossmann-like Domain"/>
    <property type="match status" value="1"/>
</dbReference>
<dbReference type="Proteomes" id="UP000271193">
    <property type="component" value="Chromosome"/>
</dbReference>
<dbReference type="InterPro" id="IPR020843">
    <property type="entry name" value="ER"/>
</dbReference>
<dbReference type="InterPro" id="IPR013149">
    <property type="entry name" value="ADH-like_C"/>
</dbReference>